<dbReference type="EMBL" id="CAMGYJ010000005">
    <property type="protein sequence ID" value="CAI0424150.1"/>
    <property type="molecule type" value="Genomic_DNA"/>
</dbReference>
<dbReference type="AlphaFoldDB" id="A0AAV0KQW8"/>
<protein>
    <submittedName>
        <fullName evidence="2">Uncharacterized protein</fullName>
    </submittedName>
</protein>
<name>A0AAV0KQW8_9ROSI</name>
<keyword evidence="3" id="KW-1185">Reference proteome</keyword>
<evidence type="ECO:0000256" key="1">
    <source>
        <dbReference type="SAM" id="MobiDB-lite"/>
    </source>
</evidence>
<evidence type="ECO:0000313" key="3">
    <source>
        <dbReference type="Proteomes" id="UP001154282"/>
    </source>
</evidence>
<comment type="caution">
    <text evidence="2">The sequence shown here is derived from an EMBL/GenBank/DDBJ whole genome shotgun (WGS) entry which is preliminary data.</text>
</comment>
<proteinExistence type="predicted"/>
<reference evidence="2" key="1">
    <citation type="submission" date="2022-08" db="EMBL/GenBank/DDBJ databases">
        <authorList>
            <person name="Gutierrez-Valencia J."/>
        </authorList>
    </citation>
    <scope>NUCLEOTIDE SEQUENCE</scope>
</reference>
<gene>
    <name evidence="2" type="ORF">LITE_LOCUS19816</name>
</gene>
<sequence>MSPRASAATTEAAGDEDHRRETFHDLPPPPPRGAPAGSSGIIDSIVSHLPKSLPEDVAPTNDEASILIHAIVHD</sequence>
<feature type="region of interest" description="Disordered" evidence="1">
    <location>
        <begin position="1"/>
        <end position="42"/>
    </location>
</feature>
<organism evidence="2 3">
    <name type="scientific">Linum tenue</name>
    <dbReference type="NCBI Taxonomy" id="586396"/>
    <lineage>
        <taxon>Eukaryota</taxon>
        <taxon>Viridiplantae</taxon>
        <taxon>Streptophyta</taxon>
        <taxon>Embryophyta</taxon>
        <taxon>Tracheophyta</taxon>
        <taxon>Spermatophyta</taxon>
        <taxon>Magnoliopsida</taxon>
        <taxon>eudicotyledons</taxon>
        <taxon>Gunneridae</taxon>
        <taxon>Pentapetalae</taxon>
        <taxon>rosids</taxon>
        <taxon>fabids</taxon>
        <taxon>Malpighiales</taxon>
        <taxon>Linaceae</taxon>
        <taxon>Linum</taxon>
    </lineage>
</organism>
<feature type="compositionally biased region" description="Basic and acidic residues" evidence="1">
    <location>
        <begin position="15"/>
        <end position="24"/>
    </location>
</feature>
<accession>A0AAV0KQW8</accession>
<evidence type="ECO:0000313" key="2">
    <source>
        <dbReference type="EMBL" id="CAI0424150.1"/>
    </source>
</evidence>
<dbReference type="Proteomes" id="UP001154282">
    <property type="component" value="Unassembled WGS sequence"/>
</dbReference>